<keyword evidence="2" id="KW-0805">Transcription regulation</keyword>
<dbReference type="Pfam" id="PF00072">
    <property type="entry name" value="Response_reg"/>
    <property type="match status" value="1"/>
</dbReference>
<dbReference type="CDD" id="cd06170">
    <property type="entry name" value="LuxR_C_like"/>
    <property type="match status" value="1"/>
</dbReference>
<evidence type="ECO:0000256" key="1">
    <source>
        <dbReference type="ARBA" id="ARBA00022553"/>
    </source>
</evidence>
<dbReference type="PANTHER" id="PTHR43214:SF24">
    <property type="entry name" value="TRANSCRIPTIONAL REGULATORY PROTEIN NARL-RELATED"/>
    <property type="match status" value="1"/>
</dbReference>
<organism evidence="8 9">
    <name type="scientific">Nesterenkonia sedimenti</name>
    <dbReference type="NCBI Taxonomy" id="1463632"/>
    <lineage>
        <taxon>Bacteria</taxon>
        <taxon>Bacillati</taxon>
        <taxon>Actinomycetota</taxon>
        <taxon>Actinomycetes</taxon>
        <taxon>Micrococcales</taxon>
        <taxon>Micrococcaceae</taxon>
        <taxon>Nesterenkonia</taxon>
    </lineage>
</organism>
<dbReference type="GO" id="GO:0003677">
    <property type="term" value="F:DNA binding"/>
    <property type="evidence" value="ECO:0007669"/>
    <property type="project" value="UniProtKB-KW"/>
</dbReference>
<dbReference type="GO" id="GO:0000160">
    <property type="term" value="P:phosphorelay signal transduction system"/>
    <property type="evidence" value="ECO:0007669"/>
    <property type="project" value="InterPro"/>
</dbReference>
<proteinExistence type="predicted"/>
<evidence type="ECO:0000313" key="8">
    <source>
        <dbReference type="EMBL" id="NLS11025.1"/>
    </source>
</evidence>
<dbReference type="InterPro" id="IPR016032">
    <property type="entry name" value="Sig_transdc_resp-reg_C-effctor"/>
</dbReference>
<evidence type="ECO:0000259" key="6">
    <source>
        <dbReference type="PROSITE" id="PS50043"/>
    </source>
</evidence>
<evidence type="ECO:0000256" key="2">
    <source>
        <dbReference type="ARBA" id="ARBA00023015"/>
    </source>
</evidence>
<dbReference type="SUPFAM" id="SSF52172">
    <property type="entry name" value="CheY-like"/>
    <property type="match status" value="1"/>
</dbReference>
<dbReference type="SMART" id="SM00448">
    <property type="entry name" value="REC"/>
    <property type="match status" value="1"/>
</dbReference>
<dbReference type="GO" id="GO:0006355">
    <property type="term" value="P:regulation of DNA-templated transcription"/>
    <property type="evidence" value="ECO:0007669"/>
    <property type="project" value="InterPro"/>
</dbReference>
<dbReference type="EMBL" id="JABAHY010000020">
    <property type="protein sequence ID" value="NLS11025.1"/>
    <property type="molecule type" value="Genomic_DNA"/>
</dbReference>
<dbReference type="PRINTS" id="PR00038">
    <property type="entry name" value="HTHLUXR"/>
</dbReference>
<evidence type="ECO:0000256" key="4">
    <source>
        <dbReference type="ARBA" id="ARBA00023163"/>
    </source>
</evidence>
<dbReference type="Proteomes" id="UP000523139">
    <property type="component" value="Unassembled WGS sequence"/>
</dbReference>
<comment type="caution">
    <text evidence="8">The sequence shown here is derived from an EMBL/GenBank/DDBJ whole genome shotgun (WGS) entry which is preliminary data.</text>
</comment>
<sequence>MIRVLLTDDQHLVRAGLRALLENDPEIEVVGEAEDGQAALEAARSSDPDVVLMDIRMPGMDGVEATRRINEWHHPPQVLILTTFDDDDEVTRAIHAGAAGYLLKDTPGARLREAVHAVAAGDTQLSPRIMRKLMDRVADDAPRELPPDFSELTERELEVLTAIGQGRTNAEIAVEMYLSPATARTYVSRILAKLGARDRTELAIMAHRAGIA</sequence>
<keyword evidence="1 5" id="KW-0597">Phosphoprotein</keyword>
<dbReference type="InterPro" id="IPR000792">
    <property type="entry name" value="Tscrpt_reg_LuxR_C"/>
</dbReference>
<keyword evidence="9" id="KW-1185">Reference proteome</keyword>
<evidence type="ECO:0000256" key="5">
    <source>
        <dbReference type="PROSITE-ProRule" id="PRU00169"/>
    </source>
</evidence>
<dbReference type="AlphaFoldDB" id="A0A7X8TLZ1"/>
<dbReference type="PROSITE" id="PS50043">
    <property type="entry name" value="HTH_LUXR_2"/>
    <property type="match status" value="1"/>
</dbReference>
<feature type="modified residue" description="4-aspartylphosphate" evidence="5">
    <location>
        <position position="54"/>
    </location>
</feature>
<dbReference type="PANTHER" id="PTHR43214">
    <property type="entry name" value="TWO-COMPONENT RESPONSE REGULATOR"/>
    <property type="match status" value="1"/>
</dbReference>
<dbReference type="SMART" id="SM00421">
    <property type="entry name" value="HTH_LUXR"/>
    <property type="match status" value="1"/>
</dbReference>
<feature type="domain" description="HTH luxR-type" evidence="6">
    <location>
        <begin position="145"/>
        <end position="210"/>
    </location>
</feature>
<feature type="domain" description="Response regulatory" evidence="7">
    <location>
        <begin position="3"/>
        <end position="119"/>
    </location>
</feature>
<evidence type="ECO:0000313" key="9">
    <source>
        <dbReference type="Proteomes" id="UP000523139"/>
    </source>
</evidence>
<protein>
    <submittedName>
        <fullName evidence="8">Response regulator transcription factor</fullName>
    </submittedName>
</protein>
<dbReference type="InterPro" id="IPR039420">
    <property type="entry name" value="WalR-like"/>
</dbReference>
<dbReference type="Gene3D" id="3.40.50.2300">
    <property type="match status" value="1"/>
</dbReference>
<dbReference type="InterPro" id="IPR001789">
    <property type="entry name" value="Sig_transdc_resp-reg_receiver"/>
</dbReference>
<name>A0A7X8TLZ1_9MICC</name>
<dbReference type="InterPro" id="IPR058245">
    <property type="entry name" value="NreC/VraR/RcsB-like_REC"/>
</dbReference>
<gene>
    <name evidence="8" type="ORF">HGQ17_13675</name>
</gene>
<reference evidence="8 9" key="1">
    <citation type="submission" date="2020-04" db="EMBL/GenBank/DDBJ databases">
        <title>Nesterenkonia sp. nov., isolated from marine sediment.</title>
        <authorList>
            <person name="Zhang G."/>
        </authorList>
    </citation>
    <scope>NUCLEOTIDE SEQUENCE [LARGE SCALE GENOMIC DNA]</scope>
    <source>
        <strain evidence="8 9">MY13</strain>
    </source>
</reference>
<accession>A0A7X8TLZ1</accession>
<keyword evidence="4" id="KW-0804">Transcription</keyword>
<keyword evidence="3" id="KW-0238">DNA-binding</keyword>
<dbReference type="Pfam" id="PF00196">
    <property type="entry name" value="GerE"/>
    <property type="match status" value="1"/>
</dbReference>
<evidence type="ECO:0000259" key="7">
    <source>
        <dbReference type="PROSITE" id="PS50110"/>
    </source>
</evidence>
<dbReference type="RefSeq" id="WP_168888507.1">
    <property type="nucleotide sequence ID" value="NZ_JABAHY010000020.1"/>
</dbReference>
<evidence type="ECO:0000256" key="3">
    <source>
        <dbReference type="ARBA" id="ARBA00023125"/>
    </source>
</evidence>
<dbReference type="PROSITE" id="PS50110">
    <property type="entry name" value="RESPONSE_REGULATORY"/>
    <property type="match status" value="1"/>
</dbReference>
<dbReference type="InterPro" id="IPR011006">
    <property type="entry name" value="CheY-like_superfamily"/>
</dbReference>
<dbReference type="CDD" id="cd17535">
    <property type="entry name" value="REC_NarL-like"/>
    <property type="match status" value="1"/>
</dbReference>
<dbReference type="SUPFAM" id="SSF46894">
    <property type="entry name" value="C-terminal effector domain of the bipartite response regulators"/>
    <property type="match status" value="1"/>
</dbReference>